<dbReference type="Proteomes" id="UP000299102">
    <property type="component" value="Unassembled WGS sequence"/>
</dbReference>
<reference evidence="2 3" key="1">
    <citation type="journal article" date="2019" name="Commun. Biol.">
        <title>The bagworm genome reveals a unique fibroin gene that provides high tensile strength.</title>
        <authorList>
            <person name="Kono N."/>
            <person name="Nakamura H."/>
            <person name="Ohtoshi R."/>
            <person name="Tomita M."/>
            <person name="Numata K."/>
            <person name="Arakawa K."/>
        </authorList>
    </citation>
    <scope>NUCLEOTIDE SEQUENCE [LARGE SCALE GENOMIC DNA]</scope>
</reference>
<dbReference type="AlphaFoldDB" id="A0A4C1WU81"/>
<name>A0A4C1WU81_EUMVA</name>
<gene>
    <name evidence="2" type="ORF">EVAR_50423_1</name>
</gene>
<proteinExistence type="predicted"/>
<organism evidence="2 3">
    <name type="scientific">Eumeta variegata</name>
    <name type="common">Bagworm moth</name>
    <name type="synonym">Eumeta japonica</name>
    <dbReference type="NCBI Taxonomy" id="151549"/>
    <lineage>
        <taxon>Eukaryota</taxon>
        <taxon>Metazoa</taxon>
        <taxon>Ecdysozoa</taxon>
        <taxon>Arthropoda</taxon>
        <taxon>Hexapoda</taxon>
        <taxon>Insecta</taxon>
        <taxon>Pterygota</taxon>
        <taxon>Neoptera</taxon>
        <taxon>Endopterygota</taxon>
        <taxon>Lepidoptera</taxon>
        <taxon>Glossata</taxon>
        <taxon>Ditrysia</taxon>
        <taxon>Tineoidea</taxon>
        <taxon>Psychidae</taxon>
        <taxon>Oiketicinae</taxon>
        <taxon>Eumeta</taxon>
    </lineage>
</organism>
<accession>A0A4C1WU81</accession>
<feature type="compositionally biased region" description="Basic residues" evidence="1">
    <location>
        <begin position="222"/>
        <end position="233"/>
    </location>
</feature>
<dbReference type="EMBL" id="BGZK01000658">
    <property type="protein sequence ID" value="GBP54978.1"/>
    <property type="molecule type" value="Genomic_DNA"/>
</dbReference>
<evidence type="ECO:0000313" key="2">
    <source>
        <dbReference type="EMBL" id="GBP54978.1"/>
    </source>
</evidence>
<sequence length="315" mass="35804">MPTSLIDGATGCQILHHSTDRYENWYPLVFFTENIFTASSVTLCWRVRRPTAVYPKSVAHRHVLRVEMRRSPVPGTPMVDVLRQNAFLNNILTKGSHHILQLIVVNHTITCLAVGSDISSSHQTMPCTALSSTVVVFIQRFHSTSRFALQGVATSRWHLHKAECQGTVLPIHLPLLYRTNRLDVTKAGGGEYARHGQCASDIIFFYDYANCASDKPRSSRERRPRPRPARKSVPHFSTGTDSRMLKVYFVVWSCWTPIDRVPRWWIGEYPPDMGGTGEIKYSARTKTSRHGRALSPVRRGLRDHTPTEKTKLWIS</sequence>
<evidence type="ECO:0000313" key="3">
    <source>
        <dbReference type="Proteomes" id="UP000299102"/>
    </source>
</evidence>
<keyword evidence="3" id="KW-1185">Reference proteome</keyword>
<comment type="caution">
    <text evidence="2">The sequence shown here is derived from an EMBL/GenBank/DDBJ whole genome shotgun (WGS) entry which is preliminary data.</text>
</comment>
<protein>
    <submittedName>
        <fullName evidence="2">Uncharacterized protein</fullName>
    </submittedName>
</protein>
<feature type="region of interest" description="Disordered" evidence="1">
    <location>
        <begin position="213"/>
        <end position="236"/>
    </location>
</feature>
<evidence type="ECO:0000256" key="1">
    <source>
        <dbReference type="SAM" id="MobiDB-lite"/>
    </source>
</evidence>